<evidence type="ECO:0000313" key="2">
    <source>
        <dbReference type="EMBL" id="HIZ24251.1"/>
    </source>
</evidence>
<keyword evidence="2" id="KW-0378">Hydrolase</keyword>
<evidence type="ECO:0000259" key="1">
    <source>
        <dbReference type="SMART" id="SM00479"/>
    </source>
</evidence>
<organism evidence="2 3">
    <name type="scientific">Candidatus Gallimonas intestinigallinarum</name>
    <dbReference type="NCBI Taxonomy" id="2838604"/>
    <lineage>
        <taxon>Bacteria</taxon>
        <taxon>Bacillati</taxon>
        <taxon>Bacillota</taxon>
        <taxon>Clostridia</taxon>
        <taxon>Candidatus Gallimonas</taxon>
    </lineage>
</organism>
<sequence>MKYVFFDIECACVYKSVAKICAFGYVLADENFNVLEREDILLNPRGKFHLTDRKGREGLVLPYVYEDFKKYPAFPAAYTRIKALLEDKDHIVLGHATLNDVNYLNLETRRYKLPSFRFSYYDTQFFYMNVKHNFSRQLGLGAMAEELGVEFTPHRAVDDAYATMRVCEAILRSEHAASVPDFVSRNHIRAGRIADYKISPLASQGLKTYLAERDEERERRAKAHDEFYRYVNKHMHRRAKAGSLAGKVFCFSKEVEEEVPLSVHLVAAIFASGGKYTSHPAECNVYIARGQGGVRYQNAVSAGASYVPLESLEHALQEI</sequence>
<dbReference type="SUPFAM" id="SSF53098">
    <property type="entry name" value="Ribonuclease H-like"/>
    <property type="match status" value="1"/>
</dbReference>
<dbReference type="Proteomes" id="UP000824044">
    <property type="component" value="Unassembled WGS sequence"/>
</dbReference>
<keyword evidence="2" id="KW-0540">Nuclease</keyword>
<gene>
    <name evidence="2" type="ORF">H9812_02090</name>
</gene>
<dbReference type="InterPro" id="IPR012337">
    <property type="entry name" value="RNaseH-like_sf"/>
</dbReference>
<keyword evidence="2" id="KW-0269">Exonuclease</keyword>
<comment type="caution">
    <text evidence="2">The sequence shown here is derived from an EMBL/GenBank/DDBJ whole genome shotgun (WGS) entry which is preliminary data.</text>
</comment>
<dbReference type="CDD" id="cd06127">
    <property type="entry name" value="DEDDh"/>
    <property type="match status" value="1"/>
</dbReference>
<dbReference type="EMBL" id="DXBS01000043">
    <property type="protein sequence ID" value="HIZ24251.1"/>
    <property type="molecule type" value="Genomic_DNA"/>
</dbReference>
<dbReference type="Gene3D" id="3.30.420.10">
    <property type="entry name" value="Ribonuclease H-like superfamily/Ribonuclease H"/>
    <property type="match status" value="1"/>
</dbReference>
<protein>
    <submittedName>
        <fullName evidence="2">3'-5' exonuclease</fullName>
    </submittedName>
</protein>
<accession>A0A9D2DWB3</accession>
<reference evidence="2" key="1">
    <citation type="journal article" date="2021" name="PeerJ">
        <title>Extensive microbial diversity within the chicken gut microbiome revealed by metagenomics and culture.</title>
        <authorList>
            <person name="Gilroy R."/>
            <person name="Ravi A."/>
            <person name="Getino M."/>
            <person name="Pursley I."/>
            <person name="Horton D.L."/>
            <person name="Alikhan N.F."/>
            <person name="Baker D."/>
            <person name="Gharbi K."/>
            <person name="Hall N."/>
            <person name="Watson M."/>
            <person name="Adriaenssens E.M."/>
            <person name="Foster-Nyarko E."/>
            <person name="Jarju S."/>
            <person name="Secka A."/>
            <person name="Antonio M."/>
            <person name="Oren A."/>
            <person name="Chaudhuri R.R."/>
            <person name="La Ragione R."/>
            <person name="Hildebrand F."/>
            <person name="Pallen M.J."/>
        </authorList>
    </citation>
    <scope>NUCLEOTIDE SEQUENCE</scope>
    <source>
        <strain evidence="2">CHK33-5263</strain>
    </source>
</reference>
<feature type="domain" description="Exonuclease" evidence="1">
    <location>
        <begin position="2"/>
        <end position="176"/>
    </location>
</feature>
<dbReference type="GO" id="GO:0004527">
    <property type="term" value="F:exonuclease activity"/>
    <property type="evidence" value="ECO:0007669"/>
    <property type="project" value="UniProtKB-KW"/>
</dbReference>
<dbReference type="Pfam" id="PF00929">
    <property type="entry name" value="RNase_T"/>
    <property type="match status" value="1"/>
</dbReference>
<reference evidence="2" key="2">
    <citation type="submission" date="2021-04" db="EMBL/GenBank/DDBJ databases">
        <authorList>
            <person name="Gilroy R."/>
        </authorList>
    </citation>
    <scope>NUCLEOTIDE SEQUENCE</scope>
    <source>
        <strain evidence="2">CHK33-5263</strain>
    </source>
</reference>
<dbReference type="InterPro" id="IPR036397">
    <property type="entry name" value="RNaseH_sf"/>
</dbReference>
<dbReference type="InterPro" id="IPR013520">
    <property type="entry name" value="Ribonucl_H"/>
</dbReference>
<evidence type="ECO:0000313" key="3">
    <source>
        <dbReference type="Proteomes" id="UP000824044"/>
    </source>
</evidence>
<dbReference type="GO" id="GO:0003676">
    <property type="term" value="F:nucleic acid binding"/>
    <property type="evidence" value="ECO:0007669"/>
    <property type="project" value="InterPro"/>
</dbReference>
<name>A0A9D2DWB3_9FIRM</name>
<proteinExistence type="predicted"/>
<dbReference type="AlphaFoldDB" id="A0A9D2DWB3"/>
<dbReference type="SMART" id="SM00479">
    <property type="entry name" value="EXOIII"/>
    <property type="match status" value="1"/>
</dbReference>
<dbReference type="InterPro" id="IPR036420">
    <property type="entry name" value="BRCT_dom_sf"/>
</dbReference>
<dbReference type="SUPFAM" id="SSF52113">
    <property type="entry name" value="BRCT domain"/>
    <property type="match status" value="1"/>
</dbReference>